<evidence type="ECO:0000313" key="19">
    <source>
        <dbReference type="WBParaSite" id="PgB04_g118_t01"/>
    </source>
</evidence>
<dbReference type="AlphaFoldDB" id="A0A914ZHN6"/>
<dbReference type="GO" id="GO:0008017">
    <property type="term" value="F:microtubule binding"/>
    <property type="evidence" value="ECO:0007669"/>
    <property type="project" value="InterPro"/>
</dbReference>
<evidence type="ECO:0000259" key="17">
    <source>
        <dbReference type="PROSITE" id="PS50067"/>
    </source>
</evidence>
<dbReference type="Pfam" id="PF00225">
    <property type="entry name" value="Kinesin"/>
    <property type="match status" value="1"/>
</dbReference>
<dbReference type="PANTHER" id="PTHR47970">
    <property type="entry name" value="KINESIN-LIKE PROTEIN KIF11"/>
    <property type="match status" value="1"/>
</dbReference>
<dbReference type="PROSITE" id="PS00411">
    <property type="entry name" value="KINESIN_MOTOR_1"/>
    <property type="match status" value="1"/>
</dbReference>
<comment type="similarity">
    <text evidence="12">Belongs to the TRAFAC class myosin-kinesin ATPase superfamily. Kinesin family. KIN-5/BimC subfamily.</text>
</comment>
<evidence type="ECO:0000256" key="1">
    <source>
        <dbReference type="ARBA" id="ARBA00004245"/>
    </source>
</evidence>
<dbReference type="Gene3D" id="3.40.850.10">
    <property type="entry name" value="Kinesin motor domain"/>
    <property type="match status" value="1"/>
</dbReference>
<dbReference type="InterPro" id="IPR047149">
    <property type="entry name" value="KIF11-like"/>
</dbReference>
<evidence type="ECO:0000256" key="14">
    <source>
        <dbReference type="RuleBase" id="RU000394"/>
    </source>
</evidence>
<evidence type="ECO:0000313" key="18">
    <source>
        <dbReference type="Proteomes" id="UP000887569"/>
    </source>
</evidence>
<dbReference type="GO" id="GO:0005524">
    <property type="term" value="F:ATP binding"/>
    <property type="evidence" value="ECO:0007669"/>
    <property type="project" value="UniProtKB-UniRule"/>
</dbReference>
<dbReference type="InterPro" id="IPR027417">
    <property type="entry name" value="P-loop_NTPase"/>
</dbReference>
<dbReference type="GO" id="GO:0007018">
    <property type="term" value="P:microtubule-based movement"/>
    <property type="evidence" value="ECO:0007669"/>
    <property type="project" value="InterPro"/>
</dbReference>
<keyword evidence="10" id="KW-0206">Cytoskeleton</keyword>
<keyword evidence="7 13" id="KW-0067">ATP-binding</keyword>
<name>A0A914ZHN6_PARUN</name>
<evidence type="ECO:0000256" key="16">
    <source>
        <dbReference type="SAM" id="MobiDB-lite"/>
    </source>
</evidence>
<evidence type="ECO:0000256" key="7">
    <source>
        <dbReference type="ARBA" id="ARBA00022840"/>
    </source>
</evidence>
<evidence type="ECO:0000256" key="5">
    <source>
        <dbReference type="ARBA" id="ARBA00022741"/>
    </source>
</evidence>
<keyword evidence="3" id="KW-0132">Cell division</keyword>
<evidence type="ECO:0000256" key="15">
    <source>
        <dbReference type="SAM" id="Coils"/>
    </source>
</evidence>
<dbReference type="InterPro" id="IPR036961">
    <property type="entry name" value="Kinesin_motor_dom_sf"/>
</dbReference>
<sequence length="996" mass="111740">LNVASSGLAALFNTMSTRDKSTTVPKKKNVQVVVRVRPLSDKEKTERSHLAVRTNGLTQTVSIKDRSNWREFGPFDKVYGMDSSQSAIYLDIVNPLVKEVIQGYNCTIFAYGQTGTGKTYTMEGEHDPEGSYSWKDDPQMGIIPRALMQIFTELDQQEVEEYSVRVSYVELYNEELNDLLSRSEHSQVRLRIFEDAIRKGSVIITGLEEIAVRERDEVYDLLRRGADKRKTAATFLNSTSSRSHSVFTVTVVIRENSIGGEELMKQGKLHLVDLAGSENIGRSGAIEMRAREAGNINQSLLTLGRVIKALTSGAGHIPYRESKLTRILQDSLGGKTITTVIATLSPSSTNVEESMNTLEYASSAKNIKNHPEINQKLSRRALLRQYNDELEKLKRDLQAARDKTGVYLDKENFEEMEARLSDQAEQIDDLTDKLSATMSQLQTLMQDIEVMDEHYARAYTRCLHLTEKLKVRNDEIATLKLELAETKSQLKDQKAAVSLLQDAGDSSQSQAVELIGNCVSLSGDLDLAIDKIDLLRDICAKNSAQLEDLHRDQTLEAQSVVKQTDEWNKFTQEQFSLIESHCNGLLERLENNASTLLEHIAKLGCYVGRSTVAMEDAMKIAYDEAVEACGVLTDNVVDSIENMKLLHAHCVQVFRTLVQETDERLDNLCQKHAALGKSIEAHLSEEKRLNDQLLNERMNQQKRLAELKEDFRLKLELMTANFFASYDSMANEMIGAVNKEGEERSLRLSTFHSTETALLDAGSVEMKELRCAAGNATAELEQKTASFTDSEKKLVAVVLEKKTQEIAKSEALKSSVERYSTEMRSFTTAECQLADESVSLLVKTVKDSTAEVTDAAARIASSGLSSMNKVKETVAKSQKEFNDFISNKFERVTSNGRTPVRSTREFPTEPVEIPDASQLLQEWANNAPPVGRRSFFRPRESLLEVPSNVLSPKTLKGVRPKLEDVPEQDSENEENVREKTRGSYVTRRRQNFSTLK</sequence>
<keyword evidence="18" id="KW-1185">Reference proteome</keyword>
<dbReference type="GO" id="GO:0008574">
    <property type="term" value="F:plus-end-directed microtubule motor activity"/>
    <property type="evidence" value="ECO:0007669"/>
    <property type="project" value="TreeGrafter"/>
</dbReference>
<keyword evidence="2" id="KW-0963">Cytoplasm</keyword>
<evidence type="ECO:0000256" key="6">
    <source>
        <dbReference type="ARBA" id="ARBA00022776"/>
    </source>
</evidence>
<feature type="coiled-coil region" evidence="15">
    <location>
        <begin position="380"/>
        <end position="503"/>
    </location>
</feature>
<dbReference type="PROSITE" id="PS50067">
    <property type="entry name" value="KINESIN_MOTOR_2"/>
    <property type="match status" value="1"/>
</dbReference>
<dbReference type="FunFam" id="3.40.850.10:FF:000051">
    <property type="entry name" value="Kinesin-like protein bimC"/>
    <property type="match status" value="1"/>
</dbReference>
<feature type="binding site" evidence="13">
    <location>
        <begin position="112"/>
        <end position="119"/>
    </location>
    <ligand>
        <name>ATP</name>
        <dbReference type="ChEBI" id="CHEBI:30616"/>
    </ligand>
</feature>
<organism evidence="18 19">
    <name type="scientific">Parascaris univalens</name>
    <name type="common">Nematode worm</name>
    <dbReference type="NCBI Taxonomy" id="6257"/>
    <lineage>
        <taxon>Eukaryota</taxon>
        <taxon>Metazoa</taxon>
        <taxon>Ecdysozoa</taxon>
        <taxon>Nematoda</taxon>
        <taxon>Chromadorea</taxon>
        <taxon>Rhabditida</taxon>
        <taxon>Spirurina</taxon>
        <taxon>Ascaridomorpha</taxon>
        <taxon>Ascaridoidea</taxon>
        <taxon>Ascarididae</taxon>
        <taxon>Parascaris</taxon>
    </lineage>
</organism>
<evidence type="ECO:0000256" key="12">
    <source>
        <dbReference type="ARBA" id="ARBA00034704"/>
    </source>
</evidence>
<dbReference type="GO" id="GO:0051301">
    <property type="term" value="P:cell division"/>
    <property type="evidence" value="ECO:0007669"/>
    <property type="project" value="UniProtKB-KW"/>
</dbReference>
<evidence type="ECO:0000256" key="8">
    <source>
        <dbReference type="ARBA" id="ARBA00023054"/>
    </source>
</evidence>
<dbReference type="PANTHER" id="PTHR47970:SF12">
    <property type="entry name" value="KINESIN FAMILY MEMBER 11"/>
    <property type="match status" value="1"/>
</dbReference>
<dbReference type="SUPFAM" id="SSF52540">
    <property type="entry name" value="P-loop containing nucleoside triphosphate hydrolases"/>
    <property type="match status" value="1"/>
</dbReference>
<evidence type="ECO:0000256" key="13">
    <source>
        <dbReference type="PROSITE-ProRule" id="PRU00283"/>
    </source>
</evidence>
<dbReference type="WBParaSite" id="PgB04_g118_t01">
    <property type="protein sequence ID" value="PgB04_g118_t01"/>
    <property type="gene ID" value="PgB04_g118"/>
</dbReference>
<accession>A0A914ZHN6</accession>
<dbReference type="GO" id="GO:0051231">
    <property type="term" value="P:spindle elongation"/>
    <property type="evidence" value="ECO:0007669"/>
    <property type="project" value="TreeGrafter"/>
</dbReference>
<keyword evidence="11" id="KW-0131">Cell cycle</keyword>
<dbReference type="InterPro" id="IPR001752">
    <property type="entry name" value="Kinesin_motor_dom"/>
</dbReference>
<dbReference type="InterPro" id="IPR047241">
    <property type="entry name" value="KIF11-like_kin_motor_dom"/>
</dbReference>
<keyword evidence="8 15" id="KW-0175">Coiled coil</keyword>
<dbReference type="InterPro" id="IPR019821">
    <property type="entry name" value="Kinesin_motor_CS"/>
</dbReference>
<reference evidence="19" key="1">
    <citation type="submission" date="2022-11" db="UniProtKB">
        <authorList>
            <consortium name="WormBaseParasite"/>
        </authorList>
    </citation>
    <scope>IDENTIFICATION</scope>
</reference>
<feature type="domain" description="Kinesin motor" evidence="17">
    <location>
        <begin position="29"/>
        <end position="367"/>
    </location>
</feature>
<evidence type="ECO:0000256" key="10">
    <source>
        <dbReference type="ARBA" id="ARBA00023212"/>
    </source>
</evidence>
<dbReference type="PRINTS" id="PR00380">
    <property type="entry name" value="KINESINHEAVY"/>
</dbReference>
<dbReference type="GO" id="GO:0005876">
    <property type="term" value="C:spindle microtubule"/>
    <property type="evidence" value="ECO:0007669"/>
    <property type="project" value="TreeGrafter"/>
</dbReference>
<dbReference type="SMART" id="SM00129">
    <property type="entry name" value="KISc"/>
    <property type="match status" value="1"/>
</dbReference>
<feature type="region of interest" description="Disordered" evidence="16">
    <location>
        <begin position="954"/>
        <end position="996"/>
    </location>
</feature>
<dbReference type="GO" id="GO:0072686">
    <property type="term" value="C:mitotic spindle"/>
    <property type="evidence" value="ECO:0007669"/>
    <property type="project" value="TreeGrafter"/>
</dbReference>
<keyword evidence="6" id="KW-0498">Mitosis</keyword>
<protein>
    <recommendedName>
        <fullName evidence="14">Kinesin-like protein</fullName>
    </recommendedName>
</protein>
<evidence type="ECO:0000256" key="4">
    <source>
        <dbReference type="ARBA" id="ARBA00022701"/>
    </source>
</evidence>
<evidence type="ECO:0000256" key="11">
    <source>
        <dbReference type="ARBA" id="ARBA00023306"/>
    </source>
</evidence>
<keyword evidence="9 13" id="KW-0505">Motor protein</keyword>
<keyword evidence="4 14" id="KW-0493">Microtubule</keyword>
<dbReference type="Proteomes" id="UP000887569">
    <property type="component" value="Unplaced"/>
</dbReference>
<dbReference type="GO" id="GO:0005634">
    <property type="term" value="C:nucleus"/>
    <property type="evidence" value="ECO:0007669"/>
    <property type="project" value="TreeGrafter"/>
</dbReference>
<feature type="coiled-coil region" evidence="15">
    <location>
        <begin position="683"/>
        <end position="710"/>
    </location>
</feature>
<evidence type="ECO:0000256" key="9">
    <source>
        <dbReference type="ARBA" id="ARBA00023175"/>
    </source>
</evidence>
<dbReference type="CDD" id="cd01364">
    <property type="entry name" value="KISc_BimC_Eg5"/>
    <property type="match status" value="1"/>
</dbReference>
<keyword evidence="5 13" id="KW-0547">Nucleotide-binding</keyword>
<proteinExistence type="inferred from homology"/>
<evidence type="ECO:0000256" key="2">
    <source>
        <dbReference type="ARBA" id="ARBA00022490"/>
    </source>
</evidence>
<evidence type="ECO:0000256" key="3">
    <source>
        <dbReference type="ARBA" id="ARBA00022618"/>
    </source>
</evidence>
<comment type="subcellular location">
    <subcellularLocation>
        <location evidence="1">Cytoplasm</location>
        <location evidence="1">Cytoskeleton</location>
    </subcellularLocation>
</comment>
<dbReference type="GO" id="GO:0090307">
    <property type="term" value="P:mitotic spindle assembly"/>
    <property type="evidence" value="ECO:0007669"/>
    <property type="project" value="TreeGrafter"/>
</dbReference>